<dbReference type="Proteomes" id="UP000288892">
    <property type="component" value="Unassembled WGS sequence"/>
</dbReference>
<comment type="caution">
    <text evidence="2">The sequence shown here is derived from an EMBL/GenBank/DDBJ whole genome shotgun (WGS) entry which is preliminary data.</text>
</comment>
<keyword evidence="1" id="KW-0732">Signal</keyword>
<dbReference type="EMBL" id="MTKS01000182">
    <property type="protein sequence ID" value="RWX51216.1"/>
    <property type="molecule type" value="Genomic_DNA"/>
</dbReference>
<dbReference type="Pfam" id="PF04351">
    <property type="entry name" value="PilP"/>
    <property type="match status" value="1"/>
</dbReference>
<protein>
    <submittedName>
        <fullName evidence="2">Tfp pilus assembly protein PilP</fullName>
    </submittedName>
</protein>
<proteinExistence type="predicted"/>
<dbReference type="Proteomes" id="UP000286862">
    <property type="component" value="Unassembled WGS sequence"/>
</dbReference>
<evidence type="ECO:0000313" key="2">
    <source>
        <dbReference type="EMBL" id="RWX47297.1"/>
    </source>
</evidence>
<dbReference type="EMBL" id="MTKQ01000173">
    <property type="protein sequence ID" value="RWX47297.1"/>
    <property type="molecule type" value="Genomic_DNA"/>
</dbReference>
<evidence type="ECO:0000313" key="4">
    <source>
        <dbReference type="Proteomes" id="UP000286862"/>
    </source>
</evidence>
<organism evidence="2 4">
    <name type="scientific">Candidatus Electrothrix marina</name>
    <dbReference type="NCBI Taxonomy" id="1859130"/>
    <lineage>
        <taxon>Bacteria</taxon>
        <taxon>Pseudomonadati</taxon>
        <taxon>Thermodesulfobacteriota</taxon>
        <taxon>Desulfobulbia</taxon>
        <taxon>Desulfobulbales</taxon>
        <taxon>Desulfobulbaceae</taxon>
        <taxon>Candidatus Electrothrix</taxon>
    </lineage>
</organism>
<evidence type="ECO:0000313" key="3">
    <source>
        <dbReference type="EMBL" id="RWX51216.1"/>
    </source>
</evidence>
<evidence type="ECO:0000313" key="5">
    <source>
        <dbReference type="Proteomes" id="UP000288892"/>
    </source>
</evidence>
<name>A0A3S3UAA2_9BACT</name>
<sequence length="165" mass="18768">MRAISQHRYLFAAILTLAGFLCVQVQANEHSENEKQEVLPVTDLRGYHQFDYKFEDRPDPFLPFFDSKEPKEKKKIIPGQILTELQKFEPGQLRLVAVMAFKDKNIAMLEDVTGEGHLAEQGTPIGRNGIVSSIKADLLLVTESYETTTGRKVVNKIPLHMQQQE</sequence>
<evidence type="ECO:0000256" key="1">
    <source>
        <dbReference type="SAM" id="SignalP"/>
    </source>
</evidence>
<feature type="chain" id="PRO_5038236152" evidence="1">
    <location>
        <begin position="28"/>
        <end position="165"/>
    </location>
</feature>
<dbReference type="InterPro" id="IPR007446">
    <property type="entry name" value="PilP"/>
</dbReference>
<gene>
    <name evidence="2" type="ORF">VT99_11731</name>
    <name evidence="3" type="ORF">VU01_11823</name>
</gene>
<dbReference type="AlphaFoldDB" id="A0A3S3UAA2"/>
<feature type="signal peptide" evidence="1">
    <location>
        <begin position="1"/>
        <end position="27"/>
    </location>
</feature>
<accession>A0A3S3UAA2</accession>
<reference evidence="4 5" key="1">
    <citation type="submission" date="2017-01" db="EMBL/GenBank/DDBJ databases">
        <title>The cable genome- insights into the physiology and evolution of filamentous bacteria capable of sulfide oxidation via long distance electron transfer.</title>
        <authorList>
            <person name="Schreiber L."/>
            <person name="Bjerg J.T."/>
            <person name="Boggild A."/>
            <person name="Van De Vossenberg J."/>
            <person name="Meysman F."/>
            <person name="Nielsen L.P."/>
            <person name="Schramm A."/>
            <person name="Kjeldsen K.U."/>
        </authorList>
    </citation>
    <scope>NUCLEOTIDE SEQUENCE [LARGE SCALE GENOMIC DNA]</scope>
    <source>
        <strain evidence="2">A2</strain>
        <strain evidence="3">A5</strain>
    </source>
</reference>
<keyword evidence="5" id="KW-1185">Reference proteome</keyword>
<dbReference type="Gene3D" id="2.30.30.830">
    <property type="match status" value="1"/>
</dbReference>